<feature type="domain" description="Right handed beta helix" evidence="2">
    <location>
        <begin position="307"/>
        <end position="435"/>
    </location>
</feature>
<sequence length="693" mass="76384">MSMRKSFLSFLAVMMVFAMLGLTGNTLAETAPTANKTYVLEMQKWGIYNDGTHPVETTQGINKALIWANQNGVNEFIVPAGTYLIDKNSRINMVSNITFWLNDRAVIQKETNGLSRYETLYVDRMVRNVTLRGGTYKGDRYTHDYSSGGTHENGYGILVEGGYNITIDSVKAIEFTGDGLCFGTSDNYIRNVSEAQVESGAIDDSGRLIPNSGKIRLKQPLGFTSETFKVVPFFQLSYPQGVSKDSRYDVYFYKGDGTYLSSQKGIRYTYEDVFIPAGASYFRAVFNTASTSGFLVRYDAKVRTHHSVIKNSEFAFNRRQGITIGGVENVLITNNKIHDMSGANPQSGIDLEGGLFLNNNVTIRQNEFYNNAAYDIILYDGTNAVVENNILRSKVVGLSTSTNFYNAVIRNNLFDGAPSLLLHDVIFTNNTVRNTFARFFGPNIIANNNTYMDGTLDLAGSAPFILNISNETIRNTGKMHNSIVVNGQPQHLRNVTVYGPNLVRAITGNGHNDMIFENLRMYDFNASELPAGKYFNCEFRTTTGAAPQANKAGQYLFDRCTFSGKNASLLLVNTAGEFTVQNSTFVTTGTGETIAIEAAKSVLIQDSKITSMFLNSTSTPVINVKGYWATPAPVDVYKAQFRWNTITTNIAAKGISTVNAGAGAPSYTVENNVLFKARLQLKPNDKSTGNVEQ</sequence>
<feature type="signal peptide" evidence="1">
    <location>
        <begin position="1"/>
        <end position="28"/>
    </location>
</feature>
<accession>A0A172THC8</accession>
<reference evidence="3 4" key="1">
    <citation type="submission" date="2015-01" db="EMBL/GenBank/DDBJ databases">
        <title>Paenibacillus swuensis/DY6/whole genome sequencing.</title>
        <authorList>
            <person name="Kim M.K."/>
            <person name="Srinivasan S."/>
            <person name="Lee J.-J."/>
        </authorList>
    </citation>
    <scope>NUCLEOTIDE SEQUENCE [LARGE SCALE GENOMIC DNA]</scope>
    <source>
        <strain evidence="3 4">DY6</strain>
    </source>
</reference>
<evidence type="ECO:0000313" key="3">
    <source>
        <dbReference type="EMBL" id="ANE46267.1"/>
    </source>
</evidence>
<dbReference type="InterPro" id="IPR012334">
    <property type="entry name" value="Pectin_lyas_fold"/>
</dbReference>
<dbReference type="AlphaFoldDB" id="A0A172THC8"/>
<dbReference type="SUPFAM" id="SSF51126">
    <property type="entry name" value="Pectin lyase-like"/>
    <property type="match status" value="2"/>
</dbReference>
<keyword evidence="4" id="KW-1185">Reference proteome</keyword>
<dbReference type="PATRIC" id="fig|1178515.4.peg.1643"/>
<keyword evidence="1" id="KW-0732">Signal</keyword>
<dbReference type="Gene3D" id="2.160.20.10">
    <property type="entry name" value="Single-stranded right-handed beta-helix, Pectin lyase-like"/>
    <property type="match status" value="2"/>
</dbReference>
<dbReference type="STRING" id="1178515.SY83_08260"/>
<dbReference type="Pfam" id="PF13229">
    <property type="entry name" value="Beta_helix"/>
    <property type="match status" value="1"/>
</dbReference>
<dbReference type="InterPro" id="IPR011050">
    <property type="entry name" value="Pectin_lyase_fold/virulence"/>
</dbReference>
<protein>
    <recommendedName>
        <fullName evidence="2">Right handed beta helix domain-containing protein</fullName>
    </recommendedName>
</protein>
<proteinExistence type="predicted"/>
<dbReference type="Proteomes" id="UP000076927">
    <property type="component" value="Chromosome"/>
</dbReference>
<dbReference type="InterPro" id="IPR006626">
    <property type="entry name" value="PbH1"/>
</dbReference>
<dbReference type="InterPro" id="IPR039448">
    <property type="entry name" value="Beta_helix"/>
</dbReference>
<evidence type="ECO:0000313" key="4">
    <source>
        <dbReference type="Proteomes" id="UP000076927"/>
    </source>
</evidence>
<evidence type="ECO:0000256" key="1">
    <source>
        <dbReference type="SAM" id="SignalP"/>
    </source>
</evidence>
<dbReference type="KEGG" id="pswu:SY83_08260"/>
<gene>
    <name evidence="3" type="ORF">SY83_08260</name>
</gene>
<evidence type="ECO:0000259" key="2">
    <source>
        <dbReference type="Pfam" id="PF13229"/>
    </source>
</evidence>
<organism evidence="3 4">
    <name type="scientific">Paenibacillus swuensis</name>
    <dbReference type="NCBI Taxonomy" id="1178515"/>
    <lineage>
        <taxon>Bacteria</taxon>
        <taxon>Bacillati</taxon>
        <taxon>Bacillota</taxon>
        <taxon>Bacilli</taxon>
        <taxon>Bacillales</taxon>
        <taxon>Paenibacillaceae</taxon>
        <taxon>Paenibacillus</taxon>
    </lineage>
</organism>
<dbReference type="SMART" id="SM00710">
    <property type="entry name" value="PbH1"/>
    <property type="match status" value="6"/>
</dbReference>
<dbReference type="EMBL" id="CP011388">
    <property type="protein sequence ID" value="ANE46267.1"/>
    <property type="molecule type" value="Genomic_DNA"/>
</dbReference>
<feature type="chain" id="PRO_5008000783" description="Right handed beta helix domain-containing protein" evidence="1">
    <location>
        <begin position="29"/>
        <end position="693"/>
    </location>
</feature>
<name>A0A172THC8_9BACL</name>
<dbReference type="OrthoDB" id="2488735at2"/>